<evidence type="ECO:0000313" key="2">
    <source>
        <dbReference type="EMBL" id="TKR68395.1"/>
    </source>
</evidence>
<keyword evidence="1" id="KW-0732">Signal</keyword>
<proteinExistence type="predicted"/>
<dbReference type="SUPFAM" id="SSF53756">
    <property type="entry name" value="UDP-Glycosyltransferase/glycogen phosphorylase"/>
    <property type="match status" value="1"/>
</dbReference>
<feature type="signal peptide" evidence="1">
    <location>
        <begin position="1"/>
        <end position="20"/>
    </location>
</feature>
<dbReference type="EMBL" id="AZBU02000008">
    <property type="protein sequence ID" value="TKR68395.1"/>
    <property type="molecule type" value="Genomic_DNA"/>
</dbReference>
<keyword evidence="3" id="KW-1185">Reference proteome</keyword>
<sequence length="197" mass="22235">MRSSTFFAAVFLATALFAVGESLRILQIVPGFTNSHVLFNYRMAETLKGLGHEVEMWTQMEMGMVVSGVMTVPEGVREIRIPIHFTDTMKAEGLKVFQTMMFNKGDAYDLWWTGQEFKDMRIESCEQMLATDPAEIERYQNRKFDIAIGHFHDLCPLALAEKVGIKKCTTLDPTGACYSSFDAELPIAHFILTFLSG</sequence>
<reference evidence="2 3" key="1">
    <citation type="journal article" date="2015" name="Genome Biol.">
        <title>Comparative genomics of Steinernema reveals deeply conserved gene regulatory networks.</title>
        <authorList>
            <person name="Dillman A.R."/>
            <person name="Macchietto M."/>
            <person name="Porter C.F."/>
            <person name="Rogers A."/>
            <person name="Williams B."/>
            <person name="Antoshechkin I."/>
            <person name="Lee M.M."/>
            <person name="Goodwin Z."/>
            <person name="Lu X."/>
            <person name="Lewis E.E."/>
            <person name="Goodrich-Blair H."/>
            <person name="Stock S.P."/>
            <person name="Adams B.J."/>
            <person name="Sternberg P.W."/>
            <person name="Mortazavi A."/>
        </authorList>
    </citation>
    <scope>NUCLEOTIDE SEQUENCE [LARGE SCALE GENOMIC DNA]</scope>
    <source>
        <strain evidence="2 3">ALL</strain>
    </source>
</reference>
<gene>
    <name evidence="2" type="ORF">L596_024385</name>
</gene>
<comment type="caution">
    <text evidence="2">The sequence shown here is derived from an EMBL/GenBank/DDBJ whole genome shotgun (WGS) entry which is preliminary data.</text>
</comment>
<dbReference type="OrthoDB" id="5835829at2759"/>
<evidence type="ECO:0008006" key="4">
    <source>
        <dbReference type="Google" id="ProtNLM"/>
    </source>
</evidence>
<dbReference type="Proteomes" id="UP000298663">
    <property type="component" value="Unassembled WGS sequence"/>
</dbReference>
<accession>A0A4V5ZZP8</accession>
<dbReference type="AlphaFoldDB" id="A0A4V5ZZP8"/>
<reference evidence="2 3" key="2">
    <citation type="journal article" date="2019" name="G3 (Bethesda)">
        <title>Hybrid Assembly of the Genome of the Entomopathogenic Nematode Steinernema carpocapsae Identifies the X-Chromosome.</title>
        <authorList>
            <person name="Serra L."/>
            <person name="Macchietto M."/>
            <person name="Macias-Munoz A."/>
            <person name="McGill C.J."/>
            <person name="Rodriguez I.M."/>
            <person name="Rodriguez B."/>
            <person name="Murad R."/>
            <person name="Mortazavi A."/>
        </authorList>
    </citation>
    <scope>NUCLEOTIDE SEQUENCE [LARGE SCALE GENOMIC DNA]</scope>
    <source>
        <strain evidence="2 3">ALL</strain>
    </source>
</reference>
<feature type="chain" id="PRO_5020318934" description="Glucuronosyltransferase" evidence="1">
    <location>
        <begin position="21"/>
        <end position="197"/>
    </location>
</feature>
<organism evidence="2 3">
    <name type="scientific">Steinernema carpocapsae</name>
    <name type="common">Entomopathogenic nematode</name>
    <dbReference type="NCBI Taxonomy" id="34508"/>
    <lineage>
        <taxon>Eukaryota</taxon>
        <taxon>Metazoa</taxon>
        <taxon>Ecdysozoa</taxon>
        <taxon>Nematoda</taxon>
        <taxon>Chromadorea</taxon>
        <taxon>Rhabditida</taxon>
        <taxon>Tylenchina</taxon>
        <taxon>Panagrolaimomorpha</taxon>
        <taxon>Strongyloidoidea</taxon>
        <taxon>Steinernematidae</taxon>
        <taxon>Steinernema</taxon>
    </lineage>
</organism>
<evidence type="ECO:0000313" key="3">
    <source>
        <dbReference type="Proteomes" id="UP000298663"/>
    </source>
</evidence>
<dbReference type="STRING" id="34508.A0A4V5ZZP8"/>
<name>A0A4V5ZZP8_STECR</name>
<evidence type="ECO:0000256" key="1">
    <source>
        <dbReference type="SAM" id="SignalP"/>
    </source>
</evidence>
<protein>
    <recommendedName>
        <fullName evidence="4">Glucuronosyltransferase</fullName>
    </recommendedName>
</protein>